<organism evidence="1 2">
    <name type="scientific">Nocardia terrae</name>
    <dbReference type="NCBI Taxonomy" id="2675851"/>
    <lineage>
        <taxon>Bacteria</taxon>
        <taxon>Bacillati</taxon>
        <taxon>Actinomycetota</taxon>
        <taxon>Actinomycetes</taxon>
        <taxon>Mycobacteriales</taxon>
        <taxon>Nocardiaceae</taxon>
        <taxon>Nocardia</taxon>
    </lineage>
</organism>
<name>A0A7K1V1N8_9NOCA</name>
<protein>
    <submittedName>
        <fullName evidence="1">Uncharacterized protein</fullName>
    </submittedName>
</protein>
<proteinExistence type="predicted"/>
<sequence>MTSTTLPAMDSRWRGFSLGELDEILERNQRIDAIEEQTCPHCGRDSLRTYLHGSERGGTAMTLTHFWCSRCRHYTGWPTPGRSGFWFSDPLADTSWNRFLALSRSEDAFFETLDALWANTLLPQRIQHA</sequence>
<dbReference type="Proteomes" id="UP000466794">
    <property type="component" value="Unassembled WGS sequence"/>
</dbReference>
<gene>
    <name evidence="1" type="ORF">GPX89_24205</name>
</gene>
<keyword evidence="2" id="KW-1185">Reference proteome</keyword>
<evidence type="ECO:0000313" key="1">
    <source>
        <dbReference type="EMBL" id="MVU80339.1"/>
    </source>
</evidence>
<dbReference type="AlphaFoldDB" id="A0A7K1V1N8"/>
<dbReference type="RefSeq" id="WP_157390007.1">
    <property type="nucleotide sequence ID" value="NZ_WRPP01000005.1"/>
</dbReference>
<reference evidence="1 2" key="1">
    <citation type="submission" date="2019-12" db="EMBL/GenBank/DDBJ databases">
        <title>Nocardia sp. nov. ET3-3 isolated from soil.</title>
        <authorList>
            <person name="Kanchanasin P."/>
            <person name="Tanasupawat S."/>
            <person name="Yuki M."/>
            <person name="Kudo T."/>
        </authorList>
    </citation>
    <scope>NUCLEOTIDE SEQUENCE [LARGE SCALE GENOMIC DNA]</scope>
    <source>
        <strain evidence="1 2">ET3-3</strain>
    </source>
</reference>
<accession>A0A7K1V1N8</accession>
<evidence type="ECO:0000313" key="2">
    <source>
        <dbReference type="Proteomes" id="UP000466794"/>
    </source>
</evidence>
<comment type="caution">
    <text evidence="1">The sequence shown here is derived from an EMBL/GenBank/DDBJ whole genome shotgun (WGS) entry which is preliminary data.</text>
</comment>
<dbReference type="EMBL" id="WRPP01000005">
    <property type="protein sequence ID" value="MVU80339.1"/>
    <property type="molecule type" value="Genomic_DNA"/>
</dbReference>